<feature type="region of interest" description="Disordered" evidence="1">
    <location>
        <begin position="1"/>
        <end position="39"/>
    </location>
</feature>
<protein>
    <submittedName>
        <fullName evidence="2">Uncharacterized protein</fullName>
    </submittedName>
</protein>
<gene>
    <name evidence="2" type="ORF">NCTC12965_06562</name>
</gene>
<organism evidence="2">
    <name type="scientific">Serratia fonticola</name>
    <dbReference type="NCBI Taxonomy" id="47917"/>
    <lineage>
        <taxon>Bacteria</taxon>
        <taxon>Pseudomonadati</taxon>
        <taxon>Pseudomonadota</taxon>
        <taxon>Gammaproteobacteria</taxon>
        <taxon>Enterobacterales</taxon>
        <taxon>Yersiniaceae</taxon>
        <taxon>Serratia</taxon>
    </lineage>
</organism>
<feature type="region of interest" description="Disordered" evidence="1">
    <location>
        <begin position="88"/>
        <end position="162"/>
    </location>
</feature>
<evidence type="ECO:0000256" key="1">
    <source>
        <dbReference type="SAM" id="MobiDB-lite"/>
    </source>
</evidence>
<dbReference type="EMBL" id="CABEEZ010000127">
    <property type="protein sequence ID" value="VTR53430.1"/>
    <property type="molecule type" value="Genomic_DNA"/>
</dbReference>
<reference evidence="2" key="1">
    <citation type="submission" date="2019-05" db="EMBL/GenBank/DDBJ databases">
        <authorList>
            <consortium name="Pathogen Informatics"/>
        </authorList>
    </citation>
    <scope>NUCLEOTIDE SEQUENCE [LARGE SCALE GENOMIC DNA]</scope>
    <source>
        <strain evidence="2">NCTC12965</strain>
    </source>
</reference>
<dbReference type="AlphaFoldDB" id="A0A4U9W407"/>
<proteinExistence type="predicted"/>
<evidence type="ECO:0000313" key="2">
    <source>
        <dbReference type="EMBL" id="VTR53430.1"/>
    </source>
</evidence>
<sequence length="162" mass="17639">MWWQSRRASLNPVRKAQAAAQQETGKAKRKGAAGQDQNADDECLVTHYFSRFLISKPNSENSTGMPIGTKGTLARAIRVPEQAEMLVRSFFSEPNNQGQQNGGEHGVQPDGIDIGNKATDGATNQHAQRPAGGDPQPTEPVGLPVFWPTSVGKCRTPRFRRS</sequence>
<name>A0A4U9W407_SERFO</name>
<accession>A0A4U9W407</accession>